<keyword evidence="7" id="KW-0678">Repressor</keyword>
<evidence type="ECO:0000256" key="7">
    <source>
        <dbReference type="ARBA" id="ARBA00022491"/>
    </source>
</evidence>
<dbReference type="GO" id="GO:0005634">
    <property type="term" value="C:nucleus"/>
    <property type="evidence" value="ECO:0007669"/>
    <property type="project" value="UniProtKB-SubCell"/>
</dbReference>
<keyword evidence="12 17" id="KW-0804">Transcription</keyword>
<evidence type="ECO:0000256" key="3">
    <source>
        <dbReference type="ARBA" id="ARBA00004286"/>
    </source>
</evidence>
<evidence type="ECO:0000256" key="20">
    <source>
        <dbReference type="PIRSR" id="PIRSR037913-3"/>
    </source>
</evidence>
<comment type="catalytic activity">
    <reaction evidence="14">
        <text>N(6)-acetyl-L-lysyl-[protein] + H2O = L-lysyl-[protein] + acetate</text>
        <dbReference type="Rhea" id="RHEA:58108"/>
        <dbReference type="Rhea" id="RHEA-COMP:9752"/>
        <dbReference type="Rhea" id="RHEA-COMP:10731"/>
        <dbReference type="ChEBI" id="CHEBI:15377"/>
        <dbReference type="ChEBI" id="CHEBI:29969"/>
        <dbReference type="ChEBI" id="CHEBI:30089"/>
        <dbReference type="ChEBI" id="CHEBI:61930"/>
    </reaction>
    <physiologicalReaction direction="left-to-right" evidence="14">
        <dbReference type="Rhea" id="RHEA:58109"/>
    </physiologicalReaction>
</comment>
<accession>A0A8B8IVZ2</accession>
<dbReference type="InterPro" id="IPR023801">
    <property type="entry name" value="His_deacetylse_dom"/>
</dbReference>
<feature type="domain" description="Histone deacetylase" evidence="21">
    <location>
        <begin position="63"/>
        <end position="349"/>
    </location>
</feature>
<dbReference type="InterPro" id="IPR023696">
    <property type="entry name" value="Ureohydrolase_dom_sf"/>
</dbReference>
<feature type="active site" description="Proton acceptor" evidence="18">
    <location>
        <position position="172"/>
    </location>
</feature>
<dbReference type="GO" id="GO:0005694">
    <property type="term" value="C:chromosome"/>
    <property type="evidence" value="ECO:0007669"/>
    <property type="project" value="UniProtKB-SubCell"/>
</dbReference>
<evidence type="ECO:0000256" key="17">
    <source>
        <dbReference type="PIRNR" id="PIRNR037913"/>
    </source>
</evidence>
<evidence type="ECO:0000256" key="12">
    <source>
        <dbReference type="ARBA" id="ARBA00023163"/>
    </source>
</evidence>
<protein>
    <recommendedName>
        <fullName evidence="17">Histone deacetylase</fullName>
        <ecNumber evidence="17">3.5.1.98</ecNumber>
    </recommendedName>
</protein>
<keyword evidence="6" id="KW-0963">Cytoplasm</keyword>
<dbReference type="Gene3D" id="3.40.800.20">
    <property type="entry name" value="Histone deacetylase domain"/>
    <property type="match status" value="1"/>
</dbReference>
<proteinExistence type="inferred from homology"/>
<dbReference type="InterPro" id="IPR003084">
    <property type="entry name" value="HDAC_I/II"/>
</dbReference>
<dbReference type="PIRSF" id="PIRSF037913">
    <property type="entry name" value="His_deacetylse_1"/>
    <property type="match status" value="1"/>
</dbReference>
<evidence type="ECO:0000256" key="16">
    <source>
        <dbReference type="ARBA" id="ARBA00049416"/>
    </source>
</evidence>
<dbReference type="Proteomes" id="UP001652626">
    <property type="component" value="Chromosome 21"/>
</dbReference>
<feature type="binding site" evidence="19">
    <location>
        <position position="335"/>
    </location>
    <ligand>
        <name>substrate</name>
    </ligand>
</feature>
<reference evidence="23" key="1">
    <citation type="submission" date="2025-08" db="UniProtKB">
        <authorList>
            <consortium name="RefSeq"/>
        </authorList>
    </citation>
    <scope>IDENTIFICATION</scope>
    <source>
        <tissue evidence="23">Whole body</tissue>
    </source>
</reference>
<dbReference type="GO" id="GO:0046872">
    <property type="term" value="F:metal ion binding"/>
    <property type="evidence" value="ECO:0007669"/>
    <property type="project" value="UniProtKB-KW"/>
</dbReference>
<keyword evidence="10 17" id="KW-0156">Chromatin regulator</keyword>
<keyword evidence="9 17" id="KW-0378">Hydrolase</keyword>
<comment type="catalytic activity">
    <reaction evidence="16">
        <text>N(6)-acetyl-L-lysyl-[histone] + H2O = L-lysyl-[histone] + acetate</text>
        <dbReference type="Rhea" id="RHEA:58196"/>
        <dbReference type="Rhea" id="RHEA-COMP:9845"/>
        <dbReference type="Rhea" id="RHEA-COMP:11338"/>
        <dbReference type="ChEBI" id="CHEBI:15377"/>
        <dbReference type="ChEBI" id="CHEBI:29969"/>
        <dbReference type="ChEBI" id="CHEBI:30089"/>
        <dbReference type="ChEBI" id="CHEBI:61930"/>
        <dbReference type="EC" id="3.5.1.98"/>
    </reaction>
    <physiologicalReaction direction="left-to-right" evidence="16">
        <dbReference type="Rhea" id="RHEA:58197"/>
    </physiologicalReaction>
</comment>
<keyword evidence="5" id="KW-0158">Chromosome</keyword>
<comment type="similarity">
    <text evidence="17">Belongs to the histone deacetylase family. HD Type 1 subfamily.</text>
</comment>
<dbReference type="GeneID" id="113404604"/>
<dbReference type="RefSeq" id="XP_026501319.2">
    <property type="nucleotide sequence ID" value="XM_026645534.2"/>
</dbReference>
<evidence type="ECO:0000256" key="14">
    <source>
        <dbReference type="ARBA" id="ARBA00049136"/>
    </source>
</evidence>
<dbReference type="PRINTS" id="PR01271">
    <property type="entry name" value="HISDACETLASE"/>
</dbReference>
<dbReference type="OrthoDB" id="73273at2759"/>
<feature type="binding site" evidence="20">
    <location>
        <position position="296"/>
    </location>
    <ligand>
        <name>a divalent metal cation</name>
        <dbReference type="ChEBI" id="CHEBI:60240"/>
    </ligand>
</feature>
<evidence type="ECO:0000313" key="22">
    <source>
        <dbReference type="Proteomes" id="UP001652626"/>
    </source>
</evidence>
<feature type="binding site" evidence="20">
    <location>
        <position position="209"/>
    </location>
    <ligand>
        <name>a divalent metal cation</name>
        <dbReference type="ChEBI" id="CHEBI:60240"/>
    </ligand>
</feature>
<dbReference type="SUPFAM" id="SSF52768">
    <property type="entry name" value="Arginase/deacetylase"/>
    <property type="match status" value="1"/>
</dbReference>
<evidence type="ECO:0000256" key="18">
    <source>
        <dbReference type="PIRSR" id="PIRSR037913-1"/>
    </source>
</evidence>
<keyword evidence="11 17" id="KW-0805">Transcription regulation</keyword>
<feature type="binding site" evidence="19">
    <location>
        <position position="130"/>
    </location>
    <ligand>
        <name>substrate</name>
    </ligand>
</feature>
<evidence type="ECO:0000256" key="8">
    <source>
        <dbReference type="ARBA" id="ARBA00022723"/>
    </source>
</evidence>
<evidence type="ECO:0000256" key="15">
    <source>
        <dbReference type="ARBA" id="ARBA00049193"/>
    </source>
</evidence>
<dbReference type="GO" id="GO:0005737">
    <property type="term" value="C:cytoplasm"/>
    <property type="evidence" value="ECO:0007669"/>
    <property type="project" value="UniProtKB-SubCell"/>
</dbReference>
<comment type="subcellular location">
    <subcellularLocation>
        <location evidence="3">Chromosome</location>
    </subcellularLocation>
    <subcellularLocation>
        <location evidence="4">Cytoplasm</location>
    </subcellularLocation>
    <subcellularLocation>
        <location evidence="2 17">Nucleus</location>
    </subcellularLocation>
</comment>
<evidence type="ECO:0000256" key="19">
    <source>
        <dbReference type="PIRSR" id="PIRSR037913-2"/>
    </source>
</evidence>
<evidence type="ECO:0000256" key="4">
    <source>
        <dbReference type="ARBA" id="ARBA00004496"/>
    </source>
</evidence>
<evidence type="ECO:0000256" key="6">
    <source>
        <dbReference type="ARBA" id="ARBA00022490"/>
    </source>
</evidence>
<dbReference type="PRINTS" id="PR01270">
    <property type="entry name" value="HDASUPER"/>
</dbReference>
<evidence type="ECO:0000256" key="11">
    <source>
        <dbReference type="ARBA" id="ARBA00023015"/>
    </source>
</evidence>
<comment type="catalytic activity">
    <reaction evidence="15">
        <text>N(6)-(2E)-butenoyl-L-lysyl-[protein] + H2O = (2E)-2-butenoate + L-lysyl-[protein]</text>
        <dbReference type="Rhea" id="RHEA:69172"/>
        <dbReference type="Rhea" id="RHEA-COMP:9752"/>
        <dbReference type="Rhea" id="RHEA-COMP:13707"/>
        <dbReference type="ChEBI" id="CHEBI:15377"/>
        <dbReference type="ChEBI" id="CHEBI:29969"/>
        <dbReference type="ChEBI" id="CHEBI:35899"/>
        <dbReference type="ChEBI" id="CHEBI:137954"/>
    </reaction>
    <physiologicalReaction direction="left-to-right" evidence="15">
        <dbReference type="Rhea" id="RHEA:69173"/>
    </physiologicalReaction>
</comment>
<feature type="binding site" evidence="20">
    <location>
        <position position="207"/>
    </location>
    <ligand>
        <name>a divalent metal cation</name>
        <dbReference type="ChEBI" id="CHEBI:60240"/>
    </ligand>
</feature>
<keyword evidence="8 20" id="KW-0479">Metal-binding</keyword>
<evidence type="ECO:0000256" key="9">
    <source>
        <dbReference type="ARBA" id="ARBA00022801"/>
    </source>
</evidence>
<evidence type="ECO:0000256" key="10">
    <source>
        <dbReference type="ARBA" id="ARBA00022853"/>
    </source>
</evidence>
<keyword evidence="13 17" id="KW-0539">Nucleus</keyword>
<evidence type="ECO:0000256" key="2">
    <source>
        <dbReference type="ARBA" id="ARBA00004123"/>
    </source>
</evidence>
<dbReference type="GO" id="GO:0141221">
    <property type="term" value="F:histone deacetylase activity, hydrolytic mechanism"/>
    <property type="evidence" value="ECO:0007669"/>
    <property type="project" value="UniProtKB-EC"/>
</dbReference>
<dbReference type="Pfam" id="PF00850">
    <property type="entry name" value="Hist_deacetyl"/>
    <property type="match status" value="1"/>
</dbReference>
<dbReference type="AlphaFoldDB" id="A0A8B8IVZ2"/>
<dbReference type="OMA" id="CFWHSTG"/>
<evidence type="ECO:0000256" key="1">
    <source>
        <dbReference type="ARBA" id="ARBA00001968"/>
    </source>
</evidence>
<sequence length="471" mass="53117">MFAPSVFDYLSSIDCQKHIKTLKSFCCLLVQYLKYQIMNKRKVAYIWEQDLIEFSDRLPAVLGRASMVHSLITAYGLLDQVKVIRSQSASYSELKLFHSDLYLDHLKSFTHIEDDYVVTAKDEKFGLGYDCPPVSDMYNIVSTIAGGSLTAAKCLVMNMADVAMNWCGGWHHAQKYGAEGFCYINDIVIAIEKLRTTFSKILYIDLDVHHGNGVQDAYNLSKSVFTLSFHKYEPGFYPGSGNIEDIGRLNGKGYTCNIPLHALYSDDTFVNTFDSVFTMVYSCFLPDAIVIQCGADALARDPHGGAGLTLDGYCLCIKKVLNEMKPTLLLGGGGYNHANAARLWTSITALVIEVKLDDNIPEHSFWTKYGSDYTLNIRPLLTKDLNSKNYIDECITTIKGTLYRYLSHNEDENKEPITKRRKTELDNSHEAKRDSILKKQLVLKNVKEKASIIVNCDNKLTNSIDVYDFID</sequence>
<dbReference type="InterPro" id="IPR037138">
    <property type="entry name" value="His_deacetylse_dom_sf"/>
</dbReference>
<dbReference type="PANTHER" id="PTHR10625:SF14">
    <property type="entry name" value="HISTONE DEACETYLASE 8"/>
    <property type="match status" value="1"/>
</dbReference>
<keyword evidence="22" id="KW-1185">Reference proteome</keyword>
<dbReference type="EC" id="3.5.1.98" evidence="17"/>
<organism evidence="22 23">
    <name type="scientific">Vanessa tameamea</name>
    <name type="common">Kamehameha butterfly</name>
    <dbReference type="NCBI Taxonomy" id="334116"/>
    <lineage>
        <taxon>Eukaryota</taxon>
        <taxon>Metazoa</taxon>
        <taxon>Ecdysozoa</taxon>
        <taxon>Arthropoda</taxon>
        <taxon>Hexapoda</taxon>
        <taxon>Insecta</taxon>
        <taxon>Pterygota</taxon>
        <taxon>Neoptera</taxon>
        <taxon>Endopterygota</taxon>
        <taxon>Lepidoptera</taxon>
        <taxon>Glossata</taxon>
        <taxon>Ditrysia</taxon>
        <taxon>Papilionoidea</taxon>
        <taxon>Nymphalidae</taxon>
        <taxon>Nymphalinae</taxon>
        <taxon>Vanessa</taxon>
    </lineage>
</organism>
<evidence type="ECO:0000259" key="21">
    <source>
        <dbReference type="Pfam" id="PF00850"/>
    </source>
</evidence>
<comment type="cofactor">
    <cofactor evidence="1">
        <name>a divalent metal cation</name>
        <dbReference type="ChEBI" id="CHEBI:60240"/>
    </cofactor>
</comment>
<gene>
    <name evidence="23" type="primary">LOC113404604</name>
</gene>
<evidence type="ECO:0000256" key="13">
    <source>
        <dbReference type="ARBA" id="ARBA00023242"/>
    </source>
</evidence>
<feature type="binding site" evidence="19">
    <location>
        <position position="180"/>
    </location>
    <ligand>
        <name>substrate</name>
    </ligand>
</feature>
<evidence type="ECO:0000313" key="23">
    <source>
        <dbReference type="RefSeq" id="XP_026501319.2"/>
    </source>
</evidence>
<dbReference type="PANTHER" id="PTHR10625">
    <property type="entry name" value="HISTONE DEACETYLASE HDAC1-RELATED"/>
    <property type="match status" value="1"/>
</dbReference>
<evidence type="ECO:0000256" key="5">
    <source>
        <dbReference type="ARBA" id="ARBA00022454"/>
    </source>
</evidence>
<dbReference type="InterPro" id="IPR000286">
    <property type="entry name" value="HDACs"/>
</dbReference>
<dbReference type="GO" id="GO:0031507">
    <property type="term" value="P:heterochromatin formation"/>
    <property type="evidence" value="ECO:0007669"/>
    <property type="project" value="TreeGrafter"/>
</dbReference>
<name>A0A8B8IVZ2_VANTA</name>